<dbReference type="RefSeq" id="XP_049316897.1">
    <property type="nucleotide sequence ID" value="XM_049460940.1"/>
</dbReference>
<proteinExistence type="predicted"/>
<dbReference type="InterPro" id="IPR036361">
    <property type="entry name" value="SAP_dom_sf"/>
</dbReference>
<protein>
    <submittedName>
        <fullName evidence="3">Uncharacterized protein LOC125775273</fullName>
    </submittedName>
</protein>
<reference evidence="2" key="1">
    <citation type="submission" date="2025-05" db="UniProtKB">
        <authorList>
            <consortium name="RefSeq"/>
        </authorList>
    </citation>
    <scope>NUCLEOTIDE SEQUENCE [LARGE SCALE GENOMIC DNA]</scope>
</reference>
<dbReference type="Pfam" id="PF02037">
    <property type="entry name" value="SAP"/>
    <property type="match status" value="1"/>
</dbReference>
<dbReference type="InterPro" id="IPR003034">
    <property type="entry name" value="SAP_dom"/>
</dbReference>
<dbReference type="Gene3D" id="1.10.720.30">
    <property type="entry name" value="SAP domain"/>
    <property type="match status" value="1"/>
</dbReference>
<dbReference type="PANTHER" id="PTHR45823">
    <property type="entry name" value="T-SNARE COILED-COIL HOMOLOGY DOMAIN-CONTAINING PROTEIN"/>
    <property type="match status" value="1"/>
</dbReference>
<reference evidence="3" key="2">
    <citation type="submission" date="2025-08" db="UniProtKB">
        <authorList>
            <consortium name="RefSeq"/>
        </authorList>
    </citation>
    <scope>IDENTIFICATION</scope>
    <source>
        <tissue evidence="3">Adult</tissue>
    </source>
</reference>
<evidence type="ECO:0000313" key="2">
    <source>
        <dbReference type="Proteomes" id="UP001652620"/>
    </source>
</evidence>
<dbReference type="Proteomes" id="UP001652620">
    <property type="component" value="Chromosome 1"/>
</dbReference>
<feature type="domain" description="SAP" evidence="1">
    <location>
        <begin position="4"/>
        <end position="38"/>
    </location>
</feature>
<name>A0ABM3K5Z5_BACDO</name>
<gene>
    <name evidence="3" type="primary">LOC125775273</name>
</gene>
<dbReference type="PROSITE" id="PS50800">
    <property type="entry name" value="SAP"/>
    <property type="match status" value="1"/>
</dbReference>
<keyword evidence="2" id="KW-1185">Reference proteome</keyword>
<evidence type="ECO:0000313" key="3">
    <source>
        <dbReference type="RefSeq" id="XP_049316897.1"/>
    </source>
</evidence>
<organism evidence="2 3">
    <name type="scientific">Bactrocera dorsalis</name>
    <name type="common">Oriental fruit fly</name>
    <name type="synonym">Dacus dorsalis</name>
    <dbReference type="NCBI Taxonomy" id="27457"/>
    <lineage>
        <taxon>Eukaryota</taxon>
        <taxon>Metazoa</taxon>
        <taxon>Ecdysozoa</taxon>
        <taxon>Arthropoda</taxon>
        <taxon>Hexapoda</taxon>
        <taxon>Insecta</taxon>
        <taxon>Pterygota</taxon>
        <taxon>Neoptera</taxon>
        <taxon>Endopterygota</taxon>
        <taxon>Diptera</taxon>
        <taxon>Brachycera</taxon>
        <taxon>Muscomorpha</taxon>
        <taxon>Tephritoidea</taxon>
        <taxon>Tephritidae</taxon>
        <taxon>Bactrocera</taxon>
        <taxon>Bactrocera</taxon>
    </lineage>
</organism>
<dbReference type="PANTHER" id="PTHR45823:SF1">
    <property type="entry name" value="T-SNARE COILED-COIL HOMOLOGY DOMAIN-CONTAINING PROTEIN"/>
    <property type="match status" value="1"/>
</dbReference>
<dbReference type="GeneID" id="125775273"/>
<dbReference type="SMART" id="SM00513">
    <property type="entry name" value="SAP"/>
    <property type="match status" value="1"/>
</dbReference>
<accession>A0ABM3K5Z5</accession>
<sequence length="403" mass="45802">MPKLIDLSVRQLKKELEARQLLTKGNKSKLQARLLQSMEARGENSETYEFSDMVSKHDNELQALAVFDNETRTAVSMGMTTLLSAIAGVQESLIQNTAQVDDIQQRIADDIVKNSAQLKERVQDSATLLEERIQQNALVMGERAYADLAKWRLNLSVHLKKLEERLLHIEAINGQLSARQEKLERGCQKNHPKVENEIQATDRNVNRHSINVCGNEILDNNLPKVVNTSHLSPPIFDGTMPISIFKLQFEMSVKLYKWNDVEKLAALVLAIKGPATAILQTFTNMTDLNYEAVMGELERRYGSEHWRQINNMQLVNRVQKPNETILDYANDIERLSNLVYANSSKDLLETIKIESFIRGLRDCEIKLAMYSMPKSTFMETLSYAITRKVALDLAGPELNCNDN</sequence>
<evidence type="ECO:0000259" key="1">
    <source>
        <dbReference type="PROSITE" id="PS50800"/>
    </source>
</evidence>
<dbReference type="SUPFAM" id="SSF68906">
    <property type="entry name" value="SAP domain"/>
    <property type="match status" value="1"/>
</dbReference>